<dbReference type="InterPro" id="IPR016193">
    <property type="entry name" value="Cytidine_deaminase-like"/>
</dbReference>
<dbReference type="GO" id="GO:0006220">
    <property type="term" value="P:pyrimidine nucleotide metabolic process"/>
    <property type="evidence" value="ECO:0007669"/>
    <property type="project" value="InterPro"/>
</dbReference>
<comment type="cofactor">
    <cofactor evidence="6">
        <name>Zn(2+)</name>
        <dbReference type="ChEBI" id="CHEBI:29105"/>
    </cofactor>
</comment>
<organism evidence="8">
    <name type="scientific">uncultured Caudovirales phage</name>
    <dbReference type="NCBI Taxonomy" id="2100421"/>
    <lineage>
        <taxon>Viruses</taxon>
        <taxon>Duplodnaviria</taxon>
        <taxon>Heunggongvirae</taxon>
        <taxon>Uroviricota</taxon>
        <taxon>Caudoviricetes</taxon>
        <taxon>Peduoviridae</taxon>
        <taxon>Maltschvirus</taxon>
        <taxon>Maltschvirus maltsch</taxon>
    </lineage>
</organism>
<evidence type="ECO:0000256" key="3">
    <source>
        <dbReference type="ARBA" id="ARBA00022801"/>
    </source>
</evidence>
<dbReference type="Pfam" id="PF00383">
    <property type="entry name" value="dCMP_cyt_deam_1"/>
    <property type="match status" value="1"/>
</dbReference>
<accession>A0A6J5KST8</accession>
<evidence type="ECO:0000313" key="8">
    <source>
        <dbReference type="EMBL" id="CAB4124332.1"/>
    </source>
</evidence>
<feature type="domain" description="CMP/dCMP-type deaminase" evidence="7">
    <location>
        <begin position="4"/>
        <end position="155"/>
    </location>
</feature>
<dbReference type="PANTHER" id="PTHR11086">
    <property type="entry name" value="DEOXYCYTIDYLATE DEAMINASE-RELATED"/>
    <property type="match status" value="1"/>
</dbReference>
<feature type="binding site" evidence="6">
    <location>
        <position position="125"/>
    </location>
    <ligand>
        <name>Zn(2+)</name>
        <dbReference type="ChEBI" id="CHEBI:29105"/>
        <note>catalytic</note>
    </ligand>
</feature>
<dbReference type="GO" id="GO:0004132">
    <property type="term" value="F:dCMP deaminase activity"/>
    <property type="evidence" value="ECO:0007669"/>
    <property type="project" value="InterPro"/>
</dbReference>
<evidence type="ECO:0000256" key="6">
    <source>
        <dbReference type="PIRSR" id="PIRSR006019-2"/>
    </source>
</evidence>
<dbReference type="PANTHER" id="PTHR11086:SF18">
    <property type="entry name" value="DEOXYCYTIDYLATE DEAMINASE"/>
    <property type="match status" value="1"/>
</dbReference>
<reference evidence="8" key="1">
    <citation type="submission" date="2020-04" db="EMBL/GenBank/DDBJ databases">
        <authorList>
            <person name="Chiriac C."/>
            <person name="Salcher M."/>
            <person name="Ghai R."/>
            <person name="Kavagutti S V."/>
        </authorList>
    </citation>
    <scope>NUCLEOTIDE SEQUENCE</scope>
</reference>
<evidence type="ECO:0000256" key="2">
    <source>
        <dbReference type="ARBA" id="ARBA00022723"/>
    </source>
</evidence>
<evidence type="ECO:0000259" key="7">
    <source>
        <dbReference type="PROSITE" id="PS51747"/>
    </source>
</evidence>
<protein>
    <submittedName>
        <fullName evidence="8">ComEB Deoxycytidylate deaminase</fullName>
    </submittedName>
</protein>
<dbReference type="InterPro" id="IPR016192">
    <property type="entry name" value="APOBEC/CMP_deaminase_Zn-bd"/>
</dbReference>
<dbReference type="PROSITE" id="PS00903">
    <property type="entry name" value="CYT_DCMP_DEAMINASES_1"/>
    <property type="match status" value="1"/>
</dbReference>
<dbReference type="InterPro" id="IPR016473">
    <property type="entry name" value="dCMP_deaminase"/>
</dbReference>
<sequence length="171" mass="19412">MKAKFVKLYFDLAIRISELSYGERLKVGAVIVKDHRILSYGYNGTPAGFDNCCEDKVYCNDETMLPEEIIINFPYRESSYSHNDSRYKLVSKPEVLHAELNAIAKIAKHGDSCEGSSLFVTHSPCIECSKIILQSGITSVYYKEAYRLDDGIRLLRKGNVNVYECDQYSLS</sequence>
<dbReference type="PROSITE" id="PS51747">
    <property type="entry name" value="CYT_DCMP_DEAMINASES_2"/>
    <property type="match status" value="1"/>
</dbReference>
<evidence type="ECO:0000256" key="1">
    <source>
        <dbReference type="ARBA" id="ARBA00006576"/>
    </source>
</evidence>
<dbReference type="EMBL" id="LR796178">
    <property type="protein sequence ID" value="CAB4124332.1"/>
    <property type="molecule type" value="Genomic_DNA"/>
</dbReference>
<comment type="similarity">
    <text evidence="1">Belongs to the cytidine and deoxycytidylate deaminase family.</text>
</comment>
<dbReference type="SUPFAM" id="SSF53927">
    <property type="entry name" value="Cytidine deaminase-like"/>
    <property type="match status" value="1"/>
</dbReference>
<dbReference type="InterPro" id="IPR002125">
    <property type="entry name" value="CMP_dCMP_dom"/>
</dbReference>
<keyword evidence="3" id="KW-0378">Hydrolase</keyword>
<evidence type="ECO:0000256" key="4">
    <source>
        <dbReference type="ARBA" id="ARBA00022833"/>
    </source>
</evidence>
<dbReference type="PIRSF" id="PIRSF006019">
    <property type="entry name" value="dCMP_deaminase"/>
    <property type="match status" value="1"/>
</dbReference>
<keyword evidence="4 6" id="KW-0862">Zinc</keyword>
<keyword evidence="2 6" id="KW-0479">Metal-binding</keyword>
<feature type="active site" description="Proton donor" evidence="5">
    <location>
        <position position="99"/>
    </location>
</feature>
<dbReference type="GO" id="GO:0008270">
    <property type="term" value="F:zinc ion binding"/>
    <property type="evidence" value="ECO:0007669"/>
    <property type="project" value="InterPro"/>
</dbReference>
<dbReference type="InterPro" id="IPR015517">
    <property type="entry name" value="dCMP_deaminase-rel"/>
</dbReference>
<evidence type="ECO:0000256" key="5">
    <source>
        <dbReference type="PIRSR" id="PIRSR006019-1"/>
    </source>
</evidence>
<feature type="binding site" evidence="6">
    <location>
        <position position="128"/>
    </location>
    <ligand>
        <name>Zn(2+)</name>
        <dbReference type="ChEBI" id="CHEBI:29105"/>
        <note>catalytic</note>
    </ligand>
</feature>
<dbReference type="Gene3D" id="3.40.140.10">
    <property type="entry name" value="Cytidine Deaminase, domain 2"/>
    <property type="match status" value="1"/>
</dbReference>
<name>A0A6J5KST8_9CAUD</name>
<gene>
    <name evidence="8" type="ORF">UFOVP49_170</name>
</gene>
<feature type="binding site" evidence="6">
    <location>
        <position position="97"/>
    </location>
    <ligand>
        <name>Zn(2+)</name>
        <dbReference type="ChEBI" id="CHEBI:29105"/>
        <note>catalytic</note>
    </ligand>
</feature>
<proteinExistence type="inferred from homology"/>